<evidence type="ECO:0000313" key="1">
    <source>
        <dbReference type="Proteomes" id="UP000050795"/>
    </source>
</evidence>
<sequence>MIKSSSLANGYSVSFGLLPCRATILINELPETVSLLLLKETNVTVAYCSRFVQTVSTKGGPYPTDLFSPSRKESKCHLILENTQIKIALHSSLSTLNLRQLFAYPTHSSDAKFEVFLE</sequence>
<dbReference type="WBParaSite" id="TREG1_45850.1">
    <property type="protein sequence ID" value="TREG1_45850.1"/>
    <property type="gene ID" value="TREG1_45850"/>
</dbReference>
<proteinExistence type="predicted"/>
<reference evidence="1" key="1">
    <citation type="submission" date="2022-06" db="EMBL/GenBank/DDBJ databases">
        <authorList>
            <person name="Berger JAMES D."/>
            <person name="Berger JAMES D."/>
        </authorList>
    </citation>
    <scope>NUCLEOTIDE SEQUENCE [LARGE SCALE GENOMIC DNA]</scope>
</reference>
<protein>
    <submittedName>
        <fullName evidence="2">Uncharacterized protein</fullName>
    </submittedName>
</protein>
<name>A0AA85JQU0_TRIRE</name>
<keyword evidence="1" id="KW-1185">Reference proteome</keyword>
<dbReference type="AlphaFoldDB" id="A0AA85JQU0"/>
<dbReference type="Proteomes" id="UP000050795">
    <property type="component" value="Unassembled WGS sequence"/>
</dbReference>
<accession>A0AA85JQU0</accession>
<reference evidence="2" key="2">
    <citation type="submission" date="2023-11" db="UniProtKB">
        <authorList>
            <consortium name="WormBaseParasite"/>
        </authorList>
    </citation>
    <scope>IDENTIFICATION</scope>
</reference>
<organism evidence="1 2">
    <name type="scientific">Trichobilharzia regenti</name>
    <name type="common">Nasal bird schistosome</name>
    <dbReference type="NCBI Taxonomy" id="157069"/>
    <lineage>
        <taxon>Eukaryota</taxon>
        <taxon>Metazoa</taxon>
        <taxon>Spiralia</taxon>
        <taxon>Lophotrochozoa</taxon>
        <taxon>Platyhelminthes</taxon>
        <taxon>Trematoda</taxon>
        <taxon>Digenea</taxon>
        <taxon>Strigeidida</taxon>
        <taxon>Schistosomatoidea</taxon>
        <taxon>Schistosomatidae</taxon>
        <taxon>Trichobilharzia</taxon>
    </lineage>
</organism>
<evidence type="ECO:0000313" key="2">
    <source>
        <dbReference type="WBParaSite" id="TREG1_45850.1"/>
    </source>
</evidence>